<evidence type="ECO:0000313" key="3">
    <source>
        <dbReference type="Proteomes" id="UP000887567"/>
    </source>
</evidence>
<feature type="compositionally biased region" description="Basic and acidic residues" evidence="1">
    <location>
        <begin position="192"/>
        <end position="207"/>
    </location>
</feature>
<dbReference type="EnsemblMetazoa" id="XM_021044777.2">
    <property type="protein sequence ID" value="XP_020900436.1"/>
    <property type="gene ID" value="LOC110239069"/>
</dbReference>
<sequence length="207" mass="22670">MAEVCPDLKRDSTMTVTAKEGEAFLETAGQVHEDAKTRAQQKHIEENANEEPAAEDSPSKLARTTTMAATAKEGTDLLDGEELGKTRAETETLKEKEEETNGAEHNGDGDVHEDEKPALKRDGTMQVTAKEGAELLEGHDTEAGTRAEAKAVQEAIKQSTEENGENEEQTEEEKPDLKRKSTMDATVEEGQEFIKKQKESDEAEVKA</sequence>
<dbReference type="KEGG" id="epa:110239069"/>
<evidence type="ECO:0000256" key="1">
    <source>
        <dbReference type="SAM" id="MobiDB-lite"/>
    </source>
</evidence>
<name>A0A913X9C8_EXADI</name>
<dbReference type="RefSeq" id="XP_020900436.1">
    <property type="nucleotide sequence ID" value="XM_021044777.2"/>
</dbReference>
<dbReference type="RefSeq" id="XP_020900434.1">
    <property type="nucleotide sequence ID" value="XM_021044775.2"/>
</dbReference>
<dbReference type="Proteomes" id="UP000887567">
    <property type="component" value="Unplaced"/>
</dbReference>
<dbReference type="GeneID" id="110239068"/>
<feature type="region of interest" description="Disordered" evidence="1">
    <location>
        <begin position="33"/>
        <end position="207"/>
    </location>
</feature>
<dbReference type="EnsemblMetazoa" id="XM_021044775.2">
    <property type="protein sequence ID" value="XP_020900434.1"/>
    <property type="gene ID" value="LOC110239068"/>
</dbReference>
<accession>A0A913X9C8</accession>
<proteinExistence type="predicted"/>
<feature type="compositionally biased region" description="Basic and acidic residues" evidence="1">
    <location>
        <begin position="33"/>
        <end position="46"/>
    </location>
</feature>
<organism evidence="2 3">
    <name type="scientific">Exaiptasia diaphana</name>
    <name type="common">Tropical sea anemone</name>
    <name type="synonym">Aiptasia pulchella</name>
    <dbReference type="NCBI Taxonomy" id="2652724"/>
    <lineage>
        <taxon>Eukaryota</taxon>
        <taxon>Metazoa</taxon>
        <taxon>Cnidaria</taxon>
        <taxon>Anthozoa</taxon>
        <taxon>Hexacorallia</taxon>
        <taxon>Actiniaria</taxon>
        <taxon>Aiptasiidae</taxon>
        <taxon>Exaiptasia</taxon>
    </lineage>
</organism>
<protein>
    <submittedName>
        <fullName evidence="2">Uncharacterized protein</fullName>
    </submittedName>
</protein>
<dbReference type="GeneID" id="110239069"/>
<feature type="compositionally biased region" description="Basic and acidic residues" evidence="1">
    <location>
        <begin position="105"/>
        <end position="123"/>
    </location>
</feature>
<dbReference type="OrthoDB" id="5982414at2759"/>
<feature type="compositionally biased region" description="Basic and acidic residues" evidence="1">
    <location>
        <begin position="131"/>
        <end position="151"/>
    </location>
</feature>
<reference evidence="2" key="1">
    <citation type="submission" date="2022-11" db="UniProtKB">
        <authorList>
            <consortium name="EnsemblMetazoa"/>
        </authorList>
    </citation>
    <scope>IDENTIFICATION</scope>
</reference>
<dbReference type="AlphaFoldDB" id="A0A913X9C8"/>
<dbReference type="OMA" id="KREGTMA"/>
<feature type="compositionally biased region" description="Acidic residues" evidence="1">
    <location>
        <begin position="162"/>
        <end position="174"/>
    </location>
</feature>
<keyword evidence="3" id="KW-1185">Reference proteome</keyword>
<evidence type="ECO:0000313" key="2">
    <source>
        <dbReference type="EnsemblMetazoa" id="XP_020900436.1"/>
    </source>
</evidence>
<feature type="compositionally biased region" description="Basic and acidic residues" evidence="1">
    <location>
        <begin position="82"/>
        <end position="99"/>
    </location>
</feature>
<dbReference type="KEGG" id="epa:110239068"/>